<feature type="domain" description="Glycosyltransferase 2-like" evidence="4">
    <location>
        <begin position="7"/>
        <end position="167"/>
    </location>
</feature>
<dbReference type="Proteomes" id="UP000757435">
    <property type="component" value="Unassembled WGS sequence"/>
</dbReference>
<organism evidence="5 6">
    <name type="scientific">Drouetiella hepatica Uher 2000/2452</name>
    <dbReference type="NCBI Taxonomy" id="904376"/>
    <lineage>
        <taxon>Bacteria</taxon>
        <taxon>Bacillati</taxon>
        <taxon>Cyanobacteriota</taxon>
        <taxon>Cyanophyceae</taxon>
        <taxon>Oculatellales</taxon>
        <taxon>Oculatellaceae</taxon>
        <taxon>Drouetiella</taxon>
    </lineage>
</organism>
<evidence type="ECO:0000313" key="6">
    <source>
        <dbReference type="Proteomes" id="UP000757435"/>
    </source>
</evidence>
<evidence type="ECO:0000256" key="2">
    <source>
        <dbReference type="ARBA" id="ARBA00022676"/>
    </source>
</evidence>
<dbReference type="InterPro" id="IPR029044">
    <property type="entry name" value="Nucleotide-diphossugar_trans"/>
</dbReference>
<comment type="caution">
    <text evidence="5">The sequence shown here is derived from an EMBL/GenBank/DDBJ whole genome shotgun (WGS) entry which is preliminary data.</text>
</comment>
<dbReference type="InterPro" id="IPR050834">
    <property type="entry name" value="Glycosyltransf_2"/>
</dbReference>
<protein>
    <submittedName>
        <fullName evidence="5">Glycosyltransferase</fullName>
    </submittedName>
</protein>
<comment type="similarity">
    <text evidence="1">Belongs to the glycosyltransferase 2 family.</text>
</comment>
<name>A0A951UPQ5_9CYAN</name>
<reference evidence="5" key="1">
    <citation type="submission" date="2021-05" db="EMBL/GenBank/DDBJ databases">
        <authorList>
            <person name="Pietrasiak N."/>
            <person name="Ward R."/>
            <person name="Stajich J.E."/>
            <person name="Kurbessoian T."/>
        </authorList>
    </citation>
    <scope>NUCLEOTIDE SEQUENCE</scope>
    <source>
        <strain evidence="5">UHER 2000/2452</strain>
    </source>
</reference>
<dbReference type="Pfam" id="PF00535">
    <property type="entry name" value="Glycos_transf_2"/>
    <property type="match status" value="1"/>
</dbReference>
<dbReference type="AlphaFoldDB" id="A0A951UPQ5"/>
<gene>
    <name evidence="5" type="ORF">KME15_15365</name>
</gene>
<dbReference type="Gene3D" id="3.90.550.10">
    <property type="entry name" value="Spore Coat Polysaccharide Biosynthesis Protein SpsA, Chain A"/>
    <property type="match status" value="1"/>
</dbReference>
<evidence type="ECO:0000259" key="4">
    <source>
        <dbReference type="Pfam" id="PF00535"/>
    </source>
</evidence>
<sequence>MSVPTLSVLMPVHNAERFVAEAVESILNQTFDDFEFLIVDDGSSDRSLAILQRYAAQDARIQLISREKTGYVAALNEMVKLARGEFLARMDADDIAMRDRFCLQVARLRQDPDLVCLGGTHGMIDEKGRWLTCLAMPEQNEEIQKLALAGHTPINHPCAMMRRSAVLQVGAYDATLAPCEDLDLWLRLGEIGKLANLKEMVLKYRLHANSVSEKQGALQRQKAREVCSQAWRRRGIKGTFEATESWRPGCDRPSRYKFMLRYGWWAFNSGQRQTAFLYGCKAIQALPWQGEGWRLLVSAAIKPTEAKLTEAKLTKTELIAAGDRSDDGHPCNRK</sequence>
<dbReference type="InterPro" id="IPR001173">
    <property type="entry name" value="Glyco_trans_2-like"/>
</dbReference>
<dbReference type="PANTHER" id="PTHR43685:SF5">
    <property type="entry name" value="GLYCOSYLTRANSFERASE EPSE-RELATED"/>
    <property type="match status" value="1"/>
</dbReference>
<keyword evidence="3" id="KW-0808">Transferase</keyword>
<accession>A0A951UPQ5</accession>
<reference evidence="5" key="2">
    <citation type="journal article" date="2022" name="Microbiol. Resour. Announc.">
        <title>Metagenome Sequencing to Explore Phylogenomics of Terrestrial Cyanobacteria.</title>
        <authorList>
            <person name="Ward R.D."/>
            <person name="Stajich J.E."/>
            <person name="Johansen J.R."/>
            <person name="Huntemann M."/>
            <person name="Clum A."/>
            <person name="Foster B."/>
            <person name="Foster B."/>
            <person name="Roux S."/>
            <person name="Palaniappan K."/>
            <person name="Varghese N."/>
            <person name="Mukherjee S."/>
            <person name="Reddy T.B.K."/>
            <person name="Daum C."/>
            <person name="Copeland A."/>
            <person name="Chen I.A."/>
            <person name="Ivanova N.N."/>
            <person name="Kyrpides N.C."/>
            <person name="Shapiro N."/>
            <person name="Eloe-Fadrosh E.A."/>
            <person name="Pietrasiak N."/>
        </authorList>
    </citation>
    <scope>NUCLEOTIDE SEQUENCE</scope>
    <source>
        <strain evidence="5">UHER 2000/2452</strain>
    </source>
</reference>
<dbReference type="GO" id="GO:0016757">
    <property type="term" value="F:glycosyltransferase activity"/>
    <property type="evidence" value="ECO:0007669"/>
    <property type="project" value="UniProtKB-KW"/>
</dbReference>
<dbReference type="SUPFAM" id="SSF53448">
    <property type="entry name" value="Nucleotide-diphospho-sugar transferases"/>
    <property type="match status" value="1"/>
</dbReference>
<dbReference type="EMBL" id="JAHHHD010000017">
    <property type="protein sequence ID" value="MBW4660053.1"/>
    <property type="molecule type" value="Genomic_DNA"/>
</dbReference>
<keyword evidence="2" id="KW-0328">Glycosyltransferase</keyword>
<evidence type="ECO:0000256" key="1">
    <source>
        <dbReference type="ARBA" id="ARBA00006739"/>
    </source>
</evidence>
<dbReference type="PANTHER" id="PTHR43685">
    <property type="entry name" value="GLYCOSYLTRANSFERASE"/>
    <property type="match status" value="1"/>
</dbReference>
<proteinExistence type="inferred from homology"/>
<evidence type="ECO:0000313" key="5">
    <source>
        <dbReference type="EMBL" id="MBW4660053.1"/>
    </source>
</evidence>
<evidence type="ECO:0000256" key="3">
    <source>
        <dbReference type="ARBA" id="ARBA00022679"/>
    </source>
</evidence>